<dbReference type="SUPFAM" id="SSF75217">
    <property type="entry name" value="alpha/beta knot"/>
    <property type="match status" value="1"/>
</dbReference>
<evidence type="ECO:0000256" key="4">
    <source>
        <dbReference type="ARBA" id="ARBA00022552"/>
    </source>
</evidence>
<sequence>MQLFYQPHLPEIKHLDLDESKHCIKVLRMKSGDEINLIDGKGTFYKAKITNENHKQCEFEIISTEKEADFNFHRHIAIAPTKNIDRIEWLVEKATEFGIDEISFFQSFHSERKVIKIDRLEKKVISAMKQSIKAKKPIINQIDSLQNIISNAKEANKFIAYVDFQNTTYLKNELKNNLDSIILIGPEGDFTEEEVELSEKKGFKKVSLGKSRLRTETAALAAVHLMNLIAE</sequence>
<reference evidence="13" key="1">
    <citation type="submission" date="2023-08" db="EMBL/GenBank/DDBJ databases">
        <title>Comparative genomics and taxonomic characterization of three novel marine species of genus Marivirga.</title>
        <authorList>
            <person name="Muhammad N."/>
            <person name="Kim S.-G."/>
        </authorList>
    </citation>
    <scope>NUCLEOTIDE SEQUENCE</scope>
    <source>
        <strain evidence="13">BKB1-2</strain>
    </source>
</reference>
<evidence type="ECO:0000256" key="10">
    <source>
        <dbReference type="PIRNR" id="PIRNR015601"/>
    </source>
</evidence>
<dbReference type="Gene3D" id="3.40.1280.10">
    <property type="match status" value="1"/>
</dbReference>
<evidence type="ECO:0000256" key="9">
    <source>
        <dbReference type="ARBA" id="ARBA00047944"/>
    </source>
</evidence>
<name>A0AA49GC73_9BACT</name>
<evidence type="ECO:0000256" key="8">
    <source>
        <dbReference type="ARBA" id="ARBA00025699"/>
    </source>
</evidence>
<keyword evidence="7 10" id="KW-0949">S-adenosyl-L-methionine</keyword>
<gene>
    <name evidence="13" type="ORF">QYS47_25590</name>
</gene>
<keyword evidence="5 10" id="KW-0489">Methyltransferase</keyword>
<dbReference type="KEGG" id="marp:QYS47_25590"/>
<evidence type="ECO:0000256" key="3">
    <source>
        <dbReference type="ARBA" id="ARBA00022490"/>
    </source>
</evidence>
<evidence type="ECO:0000259" key="12">
    <source>
        <dbReference type="Pfam" id="PF20260"/>
    </source>
</evidence>
<dbReference type="GO" id="GO:0005737">
    <property type="term" value="C:cytoplasm"/>
    <property type="evidence" value="ECO:0007669"/>
    <property type="project" value="UniProtKB-SubCell"/>
</dbReference>
<dbReference type="Pfam" id="PF20260">
    <property type="entry name" value="PUA_4"/>
    <property type="match status" value="1"/>
</dbReference>
<dbReference type="PANTHER" id="PTHR30027">
    <property type="entry name" value="RIBOSOMAL RNA SMALL SUBUNIT METHYLTRANSFERASE E"/>
    <property type="match status" value="1"/>
</dbReference>
<dbReference type="Gene3D" id="2.40.240.20">
    <property type="entry name" value="Hypothetical PUA domain-like, domain 1"/>
    <property type="match status" value="1"/>
</dbReference>
<feature type="domain" description="Ribosomal RNA small subunit methyltransferase E PUA-like" evidence="12">
    <location>
        <begin position="18"/>
        <end position="62"/>
    </location>
</feature>
<dbReference type="GO" id="GO:0070475">
    <property type="term" value="P:rRNA base methylation"/>
    <property type="evidence" value="ECO:0007669"/>
    <property type="project" value="TreeGrafter"/>
</dbReference>
<dbReference type="InterPro" id="IPR046887">
    <property type="entry name" value="RsmE_PUA-like"/>
</dbReference>
<protein>
    <recommendedName>
        <fullName evidence="10">Ribosomal RNA small subunit methyltransferase E</fullName>
        <ecNumber evidence="10">2.1.1.193</ecNumber>
    </recommendedName>
</protein>
<dbReference type="InterPro" id="IPR015947">
    <property type="entry name" value="PUA-like_sf"/>
</dbReference>
<evidence type="ECO:0000256" key="1">
    <source>
        <dbReference type="ARBA" id="ARBA00004496"/>
    </source>
</evidence>
<dbReference type="Proteomes" id="UP001232019">
    <property type="component" value="Chromosome"/>
</dbReference>
<dbReference type="RefSeq" id="WP_302124944.1">
    <property type="nucleotide sequence ID" value="NZ_CP129968.2"/>
</dbReference>
<evidence type="ECO:0000256" key="6">
    <source>
        <dbReference type="ARBA" id="ARBA00022679"/>
    </source>
</evidence>
<evidence type="ECO:0000313" key="13">
    <source>
        <dbReference type="EMBL" id="WKK80479.1"/>
    </source>
</evidence>
<keyword evidence="3 10" id="KW-0963">Cytoplasm</keyword>
<dbReference type="InterPro" id="IPR006700">
    <property type="entry name" value="RsmE"/>
</dbReference>
<dbReference type="NCBIfam" id="NF008702">
    <property type="entry name" value="PRK11713.6-1"/>
    <property type="match status" value="1"/>
</dbReference>
<dbReference type="InterPro" id="IPR046886">
    <property type="entry name" value="RsmE_MTase_dom"/>
</dbReference>
<accession>A0AA49GC73</accession>
<dbReference type="CDD" id="cd18084">
    <property type="entry name" value="RsmE-like"/>
    <property type="match status" value="1"/>
</dbReference>
<evidence type="ECO:0000256" key="5">
    <source>
        <dbReference type="ARBA" id="ARBA00022603"/>
    </source>
</evidence>
<dbReference type="SUPFAM" id="SSF88697">
    <property type="entry name" value="PUA domain-like"/>
    <property type="match status" value="1"/>
</dbReference>
<dbReference type="AlphaFoldDB" id="A0AA49GC73"/>
<comment type="function">
    <text evidence="8 10">Specifically methylates the N3 position of the uracil ring of uridine 1498 (m3U1498) in 16S rRNA. Acts on the fully assembled 30S ribosomal subunit.</text>
</comment>
<dbReference type="EMBL" id="CP129968">
    <property type="protein sequence ID" value="WKK80479.1"/>
    <property type="molecule type" value="Genomic_DNA"/>
</dbReference>
<keyword evidence="4 10" id="KW-0698">rRNA processing</keyword>
<comment type="catalytic activity">
    <reaction evidence="9 10">
        <text>uridine(1498) in 16S rRNA + S-adenosyl-L-methionine = N(3)-methyluridine(1498) in 16S rRNA + S-adenosyl-L-homocysteine + H(+)</text>
        <dbReference type="Rhea" id="RHEA:42920"/>
        <dbReference type="Rhea" id="RHEA-COMP:10283"/>
        <dbReference type="Rhea" id="RHEA-COMP:10284"/>
        <dbReference type="ChEBI" id="CHEBI:15378"/>
        <dbReference type="ChEBI" id="CHEBI:57856"/>
        <dbReference type="ChEBI" id="CHEBI:59789"/>
        <dbReference type="ChEBI" id="CHEBI:65315"/>
        <dbReference type="ChEBI" id="CHEBI:74502"/>
        <dbReference type="EC" id="2.1.1.193"/>
    </reaction>
</comment>
<dbReference type="EC" id="2.1.1.193" evidence="10"/>
<dbReference type="InterPro" id="IPR029028">
    <property type="entry name" value="Alpha/beta_knot_MTases"/>
</dbReference>
<dbReference type="PANTHER" id="PTHR30027:SF3">
    <property type="entry name" value="16S RRNA (URACIL(1498)-N(3))-METHYLTRANSFERASE"/>
    <property type="match status" value="1"/>
</dbReference>
<evidence type="ECO:0000256" key="7">
    <source>
        <dbReference type="ARBA" id="ARBA00022691"/>
    </source>
</evidence>
<dbReference type="PIRSF" id="PIRSF015601">
    <property type="entry name" value="MTase_slr0722"/>
    <property type="match status" value="1"/>
</dbReference>
<comment type="subcellular location">
    <subcellularLocation>
        <location evidence="1 10">Cytoplasm</location>
    </subcellularLocation>
</comment>
<dbReference type="InterPro" id="IPR029026">
    <property type="entry name" value="tRNA_m1G_MTases_N"/>
</dbReference>
<feature type="domain" description="Ribosomal RNA small subunit methyltransferase E methyltransferase" evidence="11">
    <location>
        <begin position="72"/>
        <end position="226"/>
    </location>
</feature>
<proteinExistence type="inferred from homology"/>
<dbReference type="GO" id="GO:0070042">
    <property type="term" value="F:rRNA (uridine-N3-)-methyltransferase activity"/>
    <property type="evidence" value="ECO:0007669"/>
    <property type="project" value="TreeGrafter"/>
</dbReference>
<dbReference type="NCBIfam" id="TIGR00046">
    <property type="entry name" value="RsmE family RNA methyltransferase"/>
    <property type="match status" value="1"/>
</dbReference>
<comment type="similarity">
    <text evidence="2 10">Belongs to the RNA methyltransferase RsmE family.</text>
</comment>
<organism evidence="13">
    <name type="scientific">Marivirga arenosa</name>
    <dbReference type="NCBI Taxonomy" id="3059076"/>
    <lineage>
        <taxon>Bacteria</taxon>
        <taxon>Pseudomonadati</taxon>
        <taxon>Bacteroidota</taxon>
        <taxon>Cytophagia</taxon>
        <taxon>Cytophagales</taxon>
        <taxon>Marivirgaceae</taxon>
        <taxon>Marivirga</taxon>
    </lineage>
</organism>
<dbReference type="Pfam" id="PF04452">
    <property type="entry name" value="Methyltrans_RNA"/>
    <property type="match status" value="1"/>
</dbReference>
<keyword evidence="6 10" id="KW-0808">Transferase</keyword>
<evidence type="ECO:0000259" key="11">
    <source>
        <dbReference type="Pfam" id="PF04452"/>
    </source>
</evidence>
<evidence type="ECO:0000256" key="2">
    <source>
        <dbReference type="ARBA" id="ARBA00005528"/>
    </source>
</evidence>